<accession>A0A5B7K3K0</accession>
<sequence>MQPRWSMYVLGCVTSPPRTQNTHPRIEVVKYQPYCQCCFSGPDSAGGGGARRHLGSRGGSPGLIRNSLACPLPHGPTASPSVHCYFCQVRTSFSLVLCIIPLI</sequence>
<gene>
    <name evidence="1" type="ORF">E2C01_095193</name>
</gene>
<reference evidence="1 2" key="1">
    <citation type="submission" date="2019-05" db="EMBL/GenBank/DDBJ databases">
        <title>Another draft genome of Portunus trituberculatus and its Hox gene families provides insights of decapod evolution.</title>
        <authorList>
            <person name="Jeong J.-H."/>
            <person name="Song I."/>
            <person name="Kim S."/>
            <person name="Choi T."/>
            <person name="Kim D."/>
            <person name="Ryu S."/>
            <person name="Kim W."/>
        </authorList>
    </citation>
    <scope>NUCLEOTIDE SEQUENCE [LARGE SCALE GENOMIC DNA]</scope>
    <source>
        <tissue evidence="1">Muscle</tissue>
    </source>
</reference>
<protein>
    <submittedName>
        <fullName evidence="1">Uncharacterized protein</fullName>
    </submittedName>
</protein>
<keyword evidence="2" id="KW-1185">Reference proteome</keyword>
<evidence type="ECO:0000313" key="2">
    <source>
        <dbReference type="Proteomes" id="UP000324222"/>
    </source>
</evidence>
<organism evidence="1 2">
    <name type="scientific">Portunus trituberculatus</name>
    <name type="common">Swimming crab</name>
    <name type="synonym">Neptunus trituberculatus</name>
    <dbReference type="NCBI Taxonomy" id="210409"/>
    <lineage>
        <taxon>Eukaryota</taxon>
        <taxon>Metazoa</taxon>
        <taxon>Ecdysozoa</taxon>
        <taxon>Arthropoda</taxon>
        <taxon>Crustacea</taxon>
        <taxon>Multicrustacea</taxon>
        <taxon>Malacostraca</taxon>
        <taxon>Eumalacostraca</taxon>
        <taxon>Eucarida</taxon>
        <taxon>Decapoda</taxon>
        <taxon>Pleocyemata</taxon>
        <taxon>Brachyura</taxon>
        <taxon>Eubrachyura</taxon>
        <taxon>Portunoidea</taxon>
        <taxon>Portunidae</taxon>
        <taxon>Portuninae</taxon>
        <taxon>Portunus</taxon>
    </lineage>
</organism>
<evidence type="ECO:0000313" key="1">
    <source>
        <dbReference type="EMBL" id="MPC99758.1"/>
    </source>
</evidence>
<proteinExistence type="predicted"/>
<dbReference type="Proteomes" id="UP000324222">
    <property type="component" value="Unassembled WGS sequence"/>
</dbReference>
<dbReference type="AlphaFoldDB" id="A0A5B7K3K0"/>
<dbReference type="EMBL" id="VSRR010119710">
    <property type="protein sequence ID" value="MPC99758.1"/>
    <property type="molecule type" value="Genomic_DNA"/>
</dbReference>
<comment type="caution">
    <text evidence="1">The sequence shown here is derived from an EMBL/GenBank/DDBJ whole genome shotgun (WGS) entry which is preliminary data.</text>
</comment>
<name>A0A5B7K3K0_PORTR</name>